<reference evidence="2 3" key="1">
    <citation type="journal article" date="2016" name="Nat. Commun.">
        <title>Thousands of microbial genomes shed light on interconnected biogeochemical processes in an aquifer system.</title>
        <authorList>
            <person name="Anantharaman K."/>
            <person name="Brown C.T."/>
            <person name="Hug L.A."/>
            <person name="Sharon I."/>
            <person name="Castelle C.J."/>
            <person name="Probst A.J."/>
            <person name="Thomas B.C."/>
            <person name="Singh A."/>
            <person name="Wilkins M.J."/>
            <person name="Karaoz U."/>
            <person name="Brodie E.L."/>
            <person name="Williams K.H."/>
            <person name="Hubbard S.S."/>
            <person name="Banfield J.F."/>
        </authorList>
    </citation>
    <scope>NUCLEOTIDE SEQUENCE [LARGE SCALE GENOMIC DNA]</scope>
</reference>
<keyword evidence="1" id="KW-0812">Transmembrane</keyword>
<sequence>MKENKSNKNRIIFIAVVVFLVLACCISLAPDVFAFLAAAADASLYPAFTFATDAYVNILTCIRGLMYTVICVGLPLGGGFWGWLQYKKWEKAHPQS</sequence>
<dbReference type="Proteomes" id="UP000178570">
    <property type="component" value="Unassembled WGS sequence"/>
</dbReference>
<keyword evidence="1" id="KW-0472">Membrane</keyword>
<accession>A0A1G1XKF6</accession>
<evidence type="ECO:0000256" key="1">
    <source>
        <dbReference type="SAM" id="Phobius"/>
    </source>
</evidence>
<evidence type="ECO:0000313" key="2">
    <source>
        <dbReference type="EMBL" id="OGY40583.1"/>
    </source>
</evidence>
<organism evidence="2 3">
    <name type="scientific">Candidatus Brennerbacteria bacterium RIFOXYD1_FULL_41_16</name>
    <dbReference type="NCBI Taxonomy" id="1797529"/>
    <lineage>
        <taxon>Bacteria</taxon>
        <taxon>Candidatus Brenneribacteriota</taxon>
    </lineage>
</organism>
<proteinExistence type="predicted"/>
<name>A0A1G1XKF6_9BACT</name>
<gene>
    <name evidence="2" type="ORF">A2570_02510</name>
</gene>
<dbReference type="EMBL" id="MHHY01000007">
    <property type="protein sequence ID" value="OGY40583.1"/>
    <property type="molecule type" value="Genomic_DNA"/>
</dbReference>
<keyword evidence="1" id="KW-1133">Transmembrane helix</keyword>
<dbReference type="STRING" id="1797529.A2570_02510"/>
<dbReference type="AlphaFoldDB" id="A0A1G1XKF6"/>
<feature type="transmembrane region" description="Helical" evidence="1">
    <location>
        <begin position="65"/>
        <end position="84"/>
    </location>
</feature>
<comment type="caution">
    <text evidence="2">The sequence shown here is derived from an EMBL/GenBank/DDBJ whole genome shotgun (WGS) entry which is preliminary data.</text>
</comment>
<evidence type="ECO:0000313" key="3">
    <source>
        <dbReference type="Proteomes" id="UP000178570"/>
    </source>
</evidence>
<protein>
    <submittedName>
        <fullName evidence="2">Uncharacterized protein</fullName>
    </submittedName>
</protein>
<dbReference type="PROSITE" id="PS51257">
    <property type="entry name" value="PROKAR_LIPOPROTEIN"/>
    <property type="match status" value="1"/>
</dbReference>
<feature type="transmembrane region" description="Helical" evidence="1">
    <location>
        <begin position="12"/>
        <end position="40"/>
    </location>
</feature>